<sequence length="277" mass="29801">MGVTLGRIGIWRAAPAVTEEFAVELDRLGFGALSIGFSPPGDLRLVESVLDATERLPVATSIVNVWQVPAHEVAASYHRIAERHPGRFLLGVGIGHPEATSDYRRPYATLVDYLDELDAEGVGVDARALAALGPKVLRLAGDRTAAALPYLTTPEHTRQAREILGPDTTLAVEQKIVLETDPERALAIGRPPVANPYLSLRNYLNNLRRLGFSDEELADGGSDRVIEALVAMGDADAVAARVDEHFAAGADHVSLQVLTAQDEDLLPALRTLADRLL</sequence>
<dbReference type="RefSeq" id="WP_093939821.1">
    <property type="nucleotide sequence ID" value="NZ_CP022521.1"/>
</dbReference>
<evidence type="ECO:0000313" key="2">
    <source>
        <dbReference type="Proteomes" id="UP000204221"/>
    </source>
</evidence>
<proteinExistence type="predicted"/>
<dbReference type="EMBL" id="CP022521">
    <property type="protein sequence ID" value="ASO18044.1"/>
    <property type="molecule type" value="Genomic_DNA"/>
</dbReference>
<organism evidence="1 2">
    <name type="scientific">Actinoalloteichus hoggarensis</name>
    <dbReference type="NCBI Taxonomy" id="1470176"/>
    <lineage>
        <taxon>Bacteria</taxon>
        <taxon>Bacillati</taxon>
        <taxon>Actinomycetota</taxon>
        <taxon>Actinomycetes</taxon>
        <taxon>Pseudonocardiales</taxon>
        <taxon>Pseudonocardiaceae</taxon>
        <taxon>Actinoalloteichus</taxon>
    </lineage>
</organism>
<keyword evidence="1" id="KW-0503">Monooxygenase</keyword>
<dbReference type="KEGG" id="ahg:AHOG_01900"/>
<evidence type="ECO:0000313" key="1">
    <source>
        <dbReference type="EMBL" id="ASO18044.1"/>
    </source>
</evidence>
<protein>
    <submittedName>
        <fullName evidence="1">Luciferase-like monooxygenase</fullName>
    </submittedName>
</protein>
<gene>
    <name evidence="1" type="ORF">AHOG_01900</name>
</gene>
<accession>A0A221VX15</accession>
<dbReference type="NCBIfam" id="TIGR03620">
    <property type="entry name" value="F420_MSMEG_4141"/>
    <property type="match status" value="1"/>
</dbReference>
<dbReference type="InterPro" id="IPR036661">
    <property type="entry name" value="Luciferase-like_sf"/>
</dbReference>
<reference evidence="1 2" key="1">
    <citation type="submission" date="2017-07" db="EMBL/GenBank/DDBJ databases">
        <title>Complete genome sequence of Actinoalloteichus hoggarensis DSM 45943, type strain of Actinoalloteichus hoggarensis.</title>
        <authorList>
            <person name="Ruckert C."/>
            <person name="Nouioui I."/>
            <person name="Willmese J."/>
            <person name="van Wezel G."/>
            <person name="Klenk H.-P."/>
            <person name="Kalinowski J."/>
            <person name="Zotchev S.B."/>
        </authorList>
    </citation>
    <scope>NUCLEOTIDE SEQUENCE [LARGE SCALE GENOMIC DNA]</scope>
    <source>
        <strain evidence="1 2">DSM 45943</strain>
    </source>
</reference>
<dbReference type="Gene3D" id="3.20.20.30">
    <property type="entry name" value="Luciferase-like domain"/>
    <property type="match status" value="2"/>
</dbReference>
<keyword evidence="2" id="KW-1185">Reference proteome</keyword>
<dbReference type="InterPro" id="IPR019922">
    <property type="entry name" value="Lucif-like_OxRdatse_MSMEG_4141"/>
</dbReference>
<dbReference type="SUPFAM" id="SSF51679">
    <property type="entry name" value="Bacterial luciferase-like"/>
    <property type="match status" value="1"/>
</dbReference>
<keyword evidence="1" id="KW-0560">Oxidoreductase</keyword>
<dbReference type="Proteomes" id="UP000204221">
    <property type="component" value="Chromosome"/>
</dbReference>
<dbReference type="GO" id="GO:0016705">
    <property type="term" value="F:oxidoreductase activity, acting on paired donors, with incorporation or reduction of molecular oxygen"/>
    <property type="evidence" value="ECO:0007669"/>
    <property type="project" value="InterPro"/>
</dbReference>
<dbReference type="OrthoDB" id="4760590at2"/>
<dbReference type="GO" id="GO:0004497">
    <property type="term" value="F:monooxygenase activity"/>
    <property type="evidence" value="ECO:0007669"/>
    <property type="project" value="UniProtKB-KW"/>
</dbReference>
<dbReference type="AlphaFoldDB" id="A0A221VX15"/>
<name>A0A221VX15_9PSEU</name>